<dbReference type="AlphaFoldDB" id="A0A0R1M887"/>
<evidence type="ECO:0000313" key="3">
    <source>
        <dbReference type="Proteomes" id="UP000051074"/>
    </source>
</evidence>
<dbReference type="EMBL" id="AZDU01000050">
    <property type="protein sequence ID" value="KRL00355.1"/>
    <property type="molecule type" value="Genomic_DNA"/>
</dbReference>
<organism evidence="2 3">
    <name type="scientific">Lactobacillus equicursoris DSM 19284 = JCM 14600 = CIP 110162</name>
    <dbReference type="NCBI Taxonomy" id="1293597"/>
    <lineage>
        <taxon>Bacteria</taxon>
        <taxon>Bacillati</taxon>
        <taxon>Bacillota</taxon>
        <taxon>Bacilli</taxon>
        <taxon>Lactobacillales</taxon>
        <taxon>Lactobacillaceae</taxon>
        <taxon>Lactobacillus</taxon>
    </lineage>
</organism>
<protein>
    <submittedName>
        <fullName evidence="2">Uncharacterized protein</fullName>
    </submittedName>
</protein>
<comment type="caution">
    <text evidence="2">The sequence shown here is derived from an EMBL/GenBank/DDBJ whole genome shotgun (WGS) entry which is preliminary data.</text>
</comment>
<dbReference type="PANTHER" id="PTHR43649">
    <property type="entry name" value="ARABINOSE-BINDING PROTEIN-RELATED"/>
    <property type="match status" value="1"/>
</dbReference>
<reference evidence="2 3" key="1">
    <citation type="journal article" date="2015" name="Genome Announc.">
        <title>Expanding the biotechnology potential of lactobacilli through comparative genomics of 213 strains and associated genera.</title>
        <authorList>
            <person name="Sun Z."/>
            <person name="Harris H.M."/>
            <person name="McCann A."/>
            <person name="Guo C."/>
            <person name="Argimon S."/>
            <person name="Zhang W."/>
            <person name="Yang X."/>
            <person name="Jeffery I.B."/>
            <person name="Cooney J.C."/>
            <person name="Kagawa T.F."/>
            <person name="Liu W."/>
            <person name="Song Y."/>
            <person name="Salvetti E."/>
            <person name="Wrobel A."/>
            <person name="Rasinkangas P."/>
            <person name="Parkhill J."/>
            <person name="Rea M.C."/>
            <person name="O'Sullivan O."/>
            <person name="Ritari J."/>
            <person name="Douillard F.P."/>
            <person name="Paul Ross R."/>
            <person name="Yang R."/>
            <person name="Briner A.E."/>
            <person name="Felis G.E."/>
            <person name="de Vos W.M."/>
            <person name="Barrangou R."/>
            <person name="Klaenhammer T.R."/>
            <person name="Caufield P.W."/>
            <person name="Cui Y."/>
            <person name="Zhang H."/>
            <person name="O'Toole P.W."/>
        </authorList>
    </citation>
    <scope>NUCLEOTIDE SEQUENCE [LARGE SCALE GENOMIC DNA]</scope>
    <source>
        <strain evidence="2 3">DSM 19284</strain>
    </source>
</reference>
<name>A0A0R1M887_9LACO</name>
<gene>
    <name evidence="2" type="ORF">FC20_GL001445</name>
</gene>
<dbReference type="STRING" id="1293597.FC20_GL001445"/>
<dbReference type="PROSITE" id="PS51257">
    <property type="entry name" value="PROKAR_LIPOPROTEIN"/>
    <property type="match status" value="1"/>
</dbReference>
<evidence type="ECO:0000256" key="1">
    <source>
        <dbReference type="SAM" id="Phobius"/>
    </source>
</evidence>
<dbReference type="InterPro" id="IPR006059">
    <property type="entry name" value="SBP"/>
</dbReference>
<keyword evidence="1" id="KW-0812">Transmembrane</keyword>
<dbReference type="Gene3D" id="3.40.190.10">
    <property type="entry name" value="Periplasmic binding protein-like II"/>
    <property type="match status" value="1"/>
</dbReference>
<keyword evidence="3" id="KW-1185">Reference proteome</keyword>
<dbReference type="InterPro" id="IPR050490">
    <property type="entry name" value="Bact_solute-bd_prot1"/>
</dbReference>
<keyword evidence="1" id="KW-0472">Membrane</keyword>
<sequence>MNKQINNGRISPNLLVLILMVILFIFAGGLSCYYQQKSKIITVAFYTGSSWDVPNGKPYQVIDEAIKEFHKQYPNVKVKYETGITKKDYLNWLSGKIVSGKTPDVILIPDGNFSMIAEEGLLTDLRRFIKSDALNTDLFYQPLLTSTQYRGGQYALPYEANPNFMIYNQTLLKKYQLPNDFNRLTPENFESISSSLAKVKKEKYYGTTDAFNWEAAAKTYDSLLLSANNRHVNLISTRFARTVKLMQQLRSASANLKVDTDLFDQGKVAFEPITLAQYRTYASYPYYVTQSHSFAIRYSQMPSLAGHSATSIATSSWGISSSSQNKMLSWKLIKILCSNKRIQQKLMTTSAGSSVLKPIVNSKKTKKILWNYGAQARFTSTELDRLLRTGKVNPSFKEYQLIINLLESRLDQALDDSDIDEKLYDIQSDANDLVK</sequence>
<accession>A0A0R1M887</accession>
<dbReference type="SUPFAM" id="SSF53850">
    <property type="entry name" value="Periplasmic binding protein-like II"/>
    <property type="match status" value="1"/>
</dbReference>
<dbReference type="PANTHER" id="PTHR43649:SF12">
    <property type="entry name" value="DIACETYLCHITOBIOSE BINDING PROTEIN DASA"/>
    <property type="match status" value="1"/>
</dbReference>
<dbReference type="eggNOG" id="COG1653">
    <property type="taxonomic scope" value="Bacteria"/>
</dbReference>
<keyword evidence="1" id="KW-1133">Transmembrane helix</keyword>
<feature type="transmembrane region" description="Helical" evidence="1">
    <location>
        <begin position="12"/>
        <end position="30"/>
    </location>
</feature>
<dbReference type="Proteomes" id="UP000051074">
    <property type="component" value="Unassembled WGS sequence"/>
</dbReference>
<evidence type="ECO:0000313" key="2">
    <source>
        <dbReference type="EMBL" id="KRL00355.1"/>
    </source>
</evidence>
<dbReference type="PATRIC" id="fig|1293597.4.peg.1541"/>
<proteinExistence type="predicted"/>
<dbReference type="Pfam" id="PF13416">
    <property type="entry name" value="SBP_bac_8"/>
    <property type="match status" value="1"/>
</dbReference>